<dbReference type="PIRSF" id="PIRSF002849">
    <property type="entry name" value="AAA_ATPase_chaperone_MoxR_prd"/>
    <property type="match status" value="1"/>
</dbReference>
<name>A0A286TY37_9BACT</name>
<keyword evidence="7" id="KW-1185">Reference proteome</keyword>
<accession>A0A286TY37</accession>
<comment type="caution">
    <text evidence="6">The sequence shown here is derived from an EMBL/GenBank/DDBJ whole genome shotgun (WGS) entry which is preliminary data.</text>
</comment>
<dbReference type="Gene3D" id="1.10.8.80">
    <property type="entry name" value="Magnesium chelatase subunit I, C-Terminal domain"/>
    <property type="match status" value="1"/>
</dbReference>
<dbReference type="GO" id="GO:0005524">
    <property type="term" value="F:ATP binding"/>
    <property type="evidence" value="ECO:0007669"/>
    <property type="project" value="UniProtKB-KW"/>
</dbReference>
<dbReference type="SUPFAM" id="SSF52540">
    <property type="entry name" value="P-loop containing nucleoside triphosphate hydrolases"/>
    <property type="match status" value="1"/>
</dbReference>
<sequence>MESKDIKNITDVIKEESGVLSGLSNEMGKVIVGQKHLIERLLIGILANGHILLEGVPGLAKTLSVMTLAKAIKVQYQRLQFTPDLLPADLIGTLIYNPRSGEFTTKKGPIFSNIILADEINRAPAKVQSALLEAMQEKQVTIGDETFKLEDPFLVLATQNPIEQEGTYPLPEAQVDRFMLKLNVDYPDKGEEREILDRMALTDTNIKVDSVLQPGDIKRLRSVVDQIYIDDKIKDYIVDLVIATRDPQKYNLDLSEFIEYGASPRATIFLAIASKAYAFLKGRGYVTPQDVKSIGMDVLRHRVIITYEAEAEEMTAENVIQKIFDNIEVP</sequence>
<evidence type="ECO:0000259" key="4">
    <source>
        <dbReference type="Pfam" id="PF07726"/>
    </source>
</evidence>
<proteinExistence type="inferred from homology"/>
<dbReference type="Gene3D" id="3.40.50.300">
    <property type="entry name" value="P-loop containing nucleotide triphosphate hydrolases"/>
    <property type="match status" value="1"/>
</dbReference>
<dbReference type="RefSeq" id="WP_096894199.1">
    <property type="nucleotide sequence ID" value="NZ_BAOS01000014.1"/>
</dbReference>
<dbReference type="InterPro" id="IPR011703">
    <property type="entry name" value="ATPase_AAA-3"/>
</dbReference>
<dbReference type="EMBL" id="BAOS01000014">
    <property type="protein sequence ID" value="GAX60802.1"/>
    <property type="molecule type" value="Genomic_DNA"/>
</dbReference>
<evidence type="ECO:0000256" key="1">
    <source>
        <dbReference type="ARBA" id="ARBA00022741"/>
    </source>
</evidence>
<evidence type="ECO:0000256" key="2">
    <source>
        <dbReference type="ARBA" id="ARBA00022840"/>
    </source>
</evidence>
<gene>
    <name evidence="6" type="ORF">SCALIN_C14_0068</name>
</gene>
<dbReference type="GO" id="GO:0016887">
    <property type="term" value="F:ATP hydrolysis activity"/>
    <property type="evidence" value="ECO:0007669"/>
    <property type="project" value="InterPro"/>
</dbReference>
<dbReference type="AlphaFoldDB" id="A0A286TY37"/>
<keyword evidence="2" id="KW-0067">ATP-binding</keyword>
<dbReference type="PANTHER" id="PTHR42759">
    <property type="entry name" value="MOXR FAMILY PROTEIN"/>
    <property type="match status" value="1"/>
</dbReference>
<evidence type="ECO:0000313" key="6">
    <source>
        <dbReference type="EMBL" id="GAX60802.1"/>
    </source>
</evidence>
<feature type="domain" description="ATPase AAA-3" evidence="4">
    <location>
        <begin position="50"/>
        <end position="180"/>
    </location>
</feature>
<reference evidence="7" key="1">
    <citation type="journal article" date="2017" name="Environ. Microbiol. Rep.">
        <title>Genetic Diversity of Marine Anaerobic Ammonium-Oxidizing Bacteria as Revealed by Genomic and Proteomic Analyses of 'Candidatus Scalindua japonica'.</title>
        <authorList>
            <person name="Oshiki M."/>
            <person name="Mizuto K."/>
            <person name="Kimura Z."/>
            <person name="Kindaichi T."/>
            <person name="Satoh H."/>
            <person name="Okabe S."/>
        </authorList>
    </citation>
    <scope>NUCLEOTIDE SEQUENCE [LARGE SCALE GENOMIC DNA]</scope>
    <source>
        <strain evidence="7">husup-a2</strain>
    </source>
</reference>
<dbReference type="OrthoDB" id="9773454at2"/>
<dbReference type="Pfam" id="PF07726">
    <property type="entry name" value="AAA_3"/>
    <property type="match status" value="1"/>
</dbReference>
<feature type="domain" description="ChlI/MoxR AAA lid" evidence="5">
    <location>
        <begin position="256"/>
        <end position="323"/>
    </location>
</feature>
<keyword evidence="1" id="KW-0547">Nucleotide-binding</keyword>
<evidence type="ECO:0000259" key="5">
    <source>
        <dbReference type="Pfam" id="PF17863"/>
    </source>
</evidence>
<dbReference type="CDD" id="cd00009">
    <property type="entry name" value="AAA"/>
    <property type="match status" value="1"/>
</dbReference>
<organism evidence="6 7">
    <name type="scientific">Candidatus Scalindua japonica</name>
    <dbReference type="NCBI Taxonomy" id="1284222"/>
    <lineage>
        <taxon>Bacteria</taxon>
        <taxon>Pseudomonadati</taxon>
        <taxon>Planctomycetota</taxon>
        <taxon>Candidatus Brocadiia</taxon>
        <taxon>Candidatus Brocadiales</taxon>
        <taxon>Candidatus Scalinduaceae</taxon>
        <taxon>Candidatus Scalindua</taxon>
    </lineage>
</organism>
<evidence type="ECO:0000256" key="3">
    <source>
        <dbReference type="ARBA" id="ARBA00061607"/>
    </source>
</evidence>
<comment type="similarity">
    <text evidence="3">Belongs to the MoxR family.</text>
</comment>
<dbReference type="InterPro" id="IPR041628">
    <property type="entry name" value="ChlI/MoxR_AAA_lid"/>
</dbReference>
<evidence type="ECO:0000313" key="7">
    <source>
        <dbReference type="Proteomes" id="UP000218542"/>
    </source>
</evidence>
<dbReference type="Pfam" id="PF17863">
    <property type="entry name" value="AAA_lid_2"/>
    <property type="match status" value="1"/>
</dbReference>
<protein>
    <submittedName>
        <fullName evidence="6">MoxR-like ATPases</fullName>
    </submittedName>
</protein>
<dbReference type="InterPro" id="IPR027417">
    <property type="entry name" value="P-loop_NTPase"/>
</dbReference>
<dbReference type="FunFam" id="3.40.50.300:FF:000640">
    <property type="entry name" value="MoxR family ATPase"/>
    <property type="match status" value="1"/>
</dbReference>
<dbReference type="InterPro" id="IPR050764">
    <property type="entry name" value="CbbQ/NirQ/NorQ/GpvN"/>
</dbReference>
<dbReference type="PANTHER" id="PTHR42759:SF1">
    <property type="entry name" value="MAGNESIUM-CHELATASE SUBUNIT CHLD"/>
    <property type="match status" value="1"/>
</dbReference>
<dbReference type="Proteomes" id="UP000218542">
    <property type="component" value="Unassembled WGS sequence"/>
</dbReference>